<dbReference type="PROSITE" id="PS51900">
    <property type="entry name" value="CB"/>
    <property type="match status" value="1"/>
</dbReference>
<dbReference type="InterPro" id="IPR050090">
    <property type="entry name" value="Tyrosine_recombinase_XerCD"/>
</dbReference>
<gene>
    <name evidence="7" type="ORF">CPT75_03360</name>
</gene>
<dbReference type="Gene3D" id="1.10.150.130">
    <property type="match status" value="1"/>
</dbReference>
<keyword evidence="3" id="KW-0233">DNA recombination</keyword>
<dbReference type="SUPFAM" id="SSF56349">
    <property type="entry name" value="DNA breaking-rejoining enzymes"/>
    <property type="match status" value="1"/>
</dbReference>
<dbReference type="InterPro" id="IPR010998">
    <property type="entry name" value="Integrase_recombinase_N"/>
</dbReference>
<dbReference type="Pfam" id="PF00589">
    <property type="entry name" value="Phage_integrase"/>
    <property type="match status" value="1"/>
</dbReference>
<dbReference type="InterPro" id="IPR025269">
    <property type="entry name" value="SAM-like_dom"/>
</dbReference>
<evidence type="ECO:0000256" key="2">
    <source>
        <dbReference type="ARBA" id="ARBA00023125"/>
    </source>
</evidence>
<evidence type="ECO:0000256" key="1">
    <source>
        <dbReference type="ARBA" id="ARBA00008857"/>
    </source>
</evidence>
<dbReference type="PROSITE" id="PS51898">
    <property type="entry name" value="TYR_RECOMBINASE"/>
    <property type="match status" value="1"/>
</dbReference>
<proteinExistence type="inferred from homology"/>
<comment type="similarity">
    <text evidence="1">Belongs to the 'phage' integrase family.</text>
</comment>
<evidence type="ECO:0000259" key="5">
    <source>
        <dbReference type="PROSITE" id="PS51898"/>
    </source>
</evidence>
<accession>A0A317FX13</accession>
<comment type="caution">
    <text evidence="7">The sequence shown here is derived from an EMBL/GenBank/DDBJ whole genome shotgun (WGS) entry which is preliminary data.</text>
</comment>
<reference evidence="7 8" key="1">
    <citation type="submission" date="2017-09" db="EMBL/GenBank/DDBJ databases">
        <title>High-quality draft genome sequence of Butyrivibrio fibrisolvens INBov1, isolated from cow rumen.</title>
        <authorList>
            <person name="Rodriguez Hernaez J."/>
            <person name="Rivarola M."/>
            <person name="Paniego N."/>
            <person name="Cravero S."/>
            <person name="Ceron Cucchi M."/>
            <person name="Martinez M.C."/>
        </authorList>
    </citation>
    <scope>NUCLEOTIDE SEQUENCE [LARGE SCALE GENOMIC DNA]</scope>
    <source>
        <strain evidence="7 8">INBov1</strain>
    </source>
</reference>
<dbReference type="GO" id="GO:0006310">
    <property type="term" value="P:DNA recombination"/>
    <property type="evidence" value="ECO:0007669"/>
    <property type="project" value="UniProtKB-KW"/>
</dbReference>
<dbReference type="EMBL" id="NXNG01000001">
    <property type="protein sequence ID" value="PWT26225.1"/>
    <property type="molecule type" value="Genomic_DNA"/>
</dbReference>
<dbReference type="Proteomes" id="UP000245488">
    <property type="component" value="Chromosome"/>
</dbReference>
<dbReference type="GO" id="GO:0003677">
    <property type="term" value="F:DNA binding"/>
    <property type="evidence" value="ECO:0007669"/>
    <property type="project" value="UniProtKB-UniRule"/>
</dbReference>
<dbReference type="InterPro" id="IPR013762">
    <property type="entry name" value="Integrase-like_cat_sf"/>
</dbReference>
<dbReference type="InterPro" id="IPR011010">
    <property type="entry name" value="DNA_brk_join_enz"/>
</dbReference>
<evidence type="ECO:0000259" key="6">
    <source>
        <dbReference type="PROSITE" id="PS51900"/>
    </source>
</evidence>
<dbReference type="InterPro" id="IPR044068">
    <property type="entry name" value="CB"/>
</dbReference>
<dbReference type="Gene3D" id="1.10.443.10">
    <property type="entry name" value="Intergrase catalytic core"/>
    <property type="match status" value="1"/>
</dbReference>
<protein>
    <submittedName>
        <fullName evidence="7">Integrase</fullName>
    </submittedName>
</protein>
<name>A0A317FX13_BUTFI</name>
<dbReference type="RefSeq" id="WP_110072101.1">
    <property type="nucleotide sequence ID" value="NZ_CM009896.1"/>
</dbReference>
<feature type="domain" description="Tyr recombinase" evidence="5">
    <location>
        <begin position="125"/>
        <end position="317"/>
    </location>
</feature>
<dbReference type="AlphaFoldDB" id="A0A317FX13"/>
<keyword evidence="2 4" id="KW-0238">DNA-binding</keyword>
<evidence type="ECO:0000313" key="8">
    <source>
        <dbReference type="Proteomes" id="UP000245488"/>
    </source>
</evidence>
<evidence type="ECO:0000313" key="7">
    <source>
        <dbReference type="EMBL" id="PWT26225.1"/>
    </source>
</evidence>
<keyword evidence="8" id="KW-1185">Reference proteome</keyword>
<dbReference type="PANTHER" id="PTHR30349">
    <property type="entry name" value="PHAGE INTEGRASE-RELATED"/>
    <property type="match status" value="1"/>
</dbReference>
<sequence length="346" mass="40092">MSKSILNEELFFSMTWDYLNVYLPTQHQDSIKTVKAYEDALTIFRRYVTDICGIAIDKFRFEDMTYDFMLDYRIYLVGKGYKPATVNHRMAVITAYMKYAASRKVAIYQVYMNVLEVPYVTVPSKVKEIIEDKETIKKLLASPGMSDKGIRDQIILVLLYDTAIRADELIGLDLSDVNIDAKSPYLRIRGKGDKERVVALSEEVIPLVKQYSSVFHRDMRKRSEPFIYTTIKGVTGRMSERNVERIVKKYADIIRKDAPDLPDRIYPHLLRRTRASGWYRDGVPIETIAVILGHSDTKTTRKSYAKPSVEMLRKQMNAGDRGEMIVPEEKQLWKNDEELARLCGIR</sequence>
<dbReference type="PANTHER" id="PTHR30349:SF41">
    <property type="entry name" value="INTEGRASE_RECOMBINASE PROTEIN MJ0367-RELATED"/>
    <property type="match status" value="1"/>
</dbReference>
<organism evidence="7 8">
    <name type="scientific">Butyrivibrio fibrisolvens</name>
    <dbReference type="NCBI Taxonomy" id="831"/>
    <lineage>
        <taxon>Bacteria</taxon>
        <taxon>Bacillati</taxon>
        <taxon>Bacillota</taxon>
        <taxon>Clostridia</taxon>
        <taxon>Lachnospirales</taxon>
        <taxon>Lachnospiraceae</taxon>
        <taxon>Butyrivibrio</taxon>
    </lineage>
</organism>
<dbReference type="InterPro" id="IPR002104">
    <property type="entry name" value="Integrase_catalytic"/>
</dbReference>
<evidence type="ECO:0000256" key="4">
    <source>
        <dbReference type="PROSITE-ProRule" id="PRU01248"/>
    </source>
</evidence>
<feature type="domain" description="Core-binding (CB)" evidence="6">
    <location>
        <begin position="2"/>
        <end position="101"/>
    </location>
</feature>
<dbReference type="GO" id="GO:0015074">
    <property type="term" value="P:DNA integration"/>
    <property type="evidence" value="ECO:0007669"/>
    <property type="project" value="InterPro"/>
</dbReference>
<evidence type="ECO:0000256" key="3">
    <source>
        <dbReference type="ARBA" id="ARBA00023172"/>
    </source>
</evidence>
<dbReference type="Pfam" id="PF13102">
    <property type="entry name" value="Phage_int_SAM_5"/>
    <property type="match status" value="1"/>
</dbReference>